<dbReference type="EMBL" id="CP015405">
    <property type="protein sequence ID" value="ANU76501.1"/>
    <property type="molecule type" value="Genomic_DNA"/>
</dbReference>
<evidence type="ECO:0000313" key="2">
    <source>
        <dbReference type="EMBL" id="ANU76501.1"/>
    </source>
</evidence>
<dbReference type="InterPro" id="IPR043128">
    <property type="entry name" value="Rev_trsase/Diguanyl_cyclase"/>
</dbReference>
<dbReference type="InterPro" id="IPR029787">
    <property type="entry name" value="Nucleotide_cyclase"/>
</dbReference>
<protein>
    <submittedName>
        <fullName evidence="2">GGDEF domain-containing protein</fullName>
    </submittedName>
</protein>
<evidence type="ECO:0000259" key="1">
    <source>
        <dbReference type="PROSITE" id="PS50887"/>
    </source>
</evidence>
<dbReference type="AlphaFoldDB" id="A0A1C7IA39"/>
<dbReference type="SMART" id="SM00267">
    <property type="entry name" value="GGDEF"/>
    <property type="match status" value="1"/>
</dbReference>
<dbReference type="InterPro" id="IPR052163">
    <property type="entry name" value="DGC-Regulatory_Protein"/>
</dbReference>
<dbReference type="PANTHER" id="PTHR46663">
    <property type="entry name" value="DIGUANYLATE CYCLASE DGCT-RELATED"/>
    <property type="match status" value="1"/>
</dbReference>
<dbReference type="KEGG" id="byl:A4V09_12410"/>
<dbReference type="Proteomes" id="UP000092574">
    <property type="component" value="Chromosome"/>
</dbReference>
<dbReference type="NCBIfam" id="TIGR00254">
    <property type="entry name" value="GGDEF"/>
    <property type="match status" value="1"/>
</dbReference>
<name>A0A1C7IA39_9FIRM</name>
<dbReference type="SUPFAM" id="SSF55073">
    <property type="entry name" value="Nucleotide cyclase"/>
    <property type="match status" value="1"/>
</dbReference>
<dbReference type="CDD" id="cd01949">
    <property type="entry name" value="GGDEF"/>
    <property type="match status" value="1"/>
</dbReference>
<organism evidence="2 3">
    <name type="scientific">Blautia pseudococcoides</name>
    <dbReference type="NCBI Taxonomy" id="1796616"/>
    <lineage>
        <taxon>Bacteria</taxon>
        <taxon>Bacillati</taxon>
        <taxon>Bacillota</taxon>
        <taxon>Clostridia</taxon>
        <taxon>Lachnospirales</taxon>
        <taxon>Lachnospiraceae</taxon>
        <taxon>Blautia</taxon>
    </lineage>
</organism>
<dbReference type="Gene3D" id="3.30.70.270">
    <property type="match status" value="1"/>
</dbReference>
<keyword evidence="3" id="KW-1185">Reference proteome</keyword>
<evidence type="ECO:0000313" key="3">
    <source>
        <dbReference type="Proteomes" id="UP000092574"/>
    </source>
</evidence>
<proteinExistence type="predicted"/>
<dbReference type="OrthoDB" id="9804955at2"/>
<dbReference type="RefSeq" id="WP_065542663.1">
    <property type="nucleotide sequence ID" value="NZ_CP015405.2"/>
</dbReference>
<gene>
    <name evidence="2" type="ORF">A4V09_12410</name>
</gene>
<dbReference type="PROSITE" id="PS50887">
    <property type="entry name" value="GGDEF"/>
    <property type="match status" value="1"/>
</dbReference>
<reference evidence="2" key="1">
    <citation type="submission" date="2017-04" db="EMBL/GenBank/DDBJ databases">
        <title>Complete Genome Sequences of Twelve Strains of a Stable Defined Moderately Diverse Mouse Microbiota 2 (sDMDMm2).</title>
        <authorList>
            <person name="Uchimura Y."/>
            <person name="Wyss M."/>
            <person name="Brugiroux S."/>
            <person name="Limenitakis J.P."/>
            <person name="Stecher B."/>
            <person name="McCoy K.D."/>
            <person name="Macpherson A.J."/>
        </authorList>
    </citation>
    <scope>NUCLEOTIDE SEQUENCE</scope>
    <source>
        <strain evidence="2">YL58</strain>
    </source>
</reference>
<dbReference type="PANTHER" id="PTHR46663:SF2">
    <property type="entry name" value="GGDEF DOMAIN-CONTAINING PROTEIN"/>
    <property type="match status" value="1"/>
</dbReference>
<feature type="domain" description="GGDEF" evidence="1">
    <location>
        <begin position="154"/>
        <end position="285"/>
    </location>
</feature>
<dbReference type="Pfam" id="PF00990">
    <property type="entry name" value="GGDEF"/>
    <property type="match status" value="1"/>
</dbReference>
<sequence length="290" mass="33870">MVYTVIFEVDIKNNQILFFHTGSLSVKLKAGVLYDYEDFLEQFIIDNVYEEEKIYIYQNFNIEVLRSASINKRENITCDFRLRPEGNQEYRWFTMSLMLPHGAGEAVGAILDIHEKKIHEMEMQHQASHDAMTNLLNRQAFERTVFSYFMQGEKTGAYCLMDVDNFKLVNDTRGHAYGDMVLMKIAKILTEYTPKRTVTARYGGDEFCMFFPGVDREEQLEPVLKKILEKVRRAEFDGMQLSVSVGVAFYPRHYTEEKNSIGKYADVALYKAKESGKDSYCFYREEMGEF</sequence>
<dbReference type="InterPro" id="IPR000160">
    <property type="entry name" value="GGDEF_dom"/>
</dbReference>
<dbReference type="STRING" id="1796616.A4V09_12410"/>
<accession>A0A1C7IA39</accession>